<dbReference type="PANTHER" id="PTHR43861">
    <property type="entry name" value="TRANS-ACONITATE 2-METHYLTRANSFERASE-RELATED"/>
    <property type="match status" value="1"/>
</dbReference>
<gene>
    <name evidence="2" type="ORF">BAMA_17690</name>
</gene>
<proteinExistence type="predicted"/>
<evidence type="ECO:0000313" key="3">
    <source>
        <dbReference type="Proteomes" id="UP000027822"/>
    </source>
</evidence>
<dbReference type="GO" id="GO:0032259">
    <property type="term" value="P:methylation"/>
    <property type="evidence" value="ECO:0007669"/>
    <property type="project" value="UniProtKB-KW"/>
</dbReference>
<accession>A0A073K139</accession>
<protein>
    <submittedName>
        <fullName evidence="2">Methylase</fullName>
    </submittedName>
</protein>
<dbReference type="AlphaFoldDB" id="A0A073K139"/>
<dbReference type="OrthoDB" id="213472at2"/>
<keyword evidence="3" id="KW-1185">Reference proteome</keyword>
<organism evidence="2 3">
    <name type="scientific">Bacillus manliponensis</name>
    <dbReference type="NCBI Taxonomy" id="574376"/>
    <lineage>
        <taxon>Bacteria</taxon>
        <taxon>Bacillati</taxon>
        <taxon>Bacillota</taxon>
        <taxon>Bacilli</taxon>
        <taxon>Bacillales</taxon>
        <taxon>Bacillaceae</taxon>
        <taxon>Bacillus</taxon>
        <taxon>Bacillus cereus group</taxon>
    </lineage>
</organism>
<keyword evidence="2" id="KW-0489">Methyltransferase</keyword>
<evidence type="ECO:0000259" key="1">
    <source>
        <dbReference type="Pfam" id="PF08242"/>
    </source>
</evidence>
<dbReference type="CDD" id="cd02440">
    <property type="entry name" value="AdoMet_MTases"/>
    <property type="match status" value="1"/>
</dbReference>
<feature type="domain" description="Methyltransferase type 12" evidence="1">
    <location>
        <begin position="50"/>
        <end position="148"/>
    </location>
</feature>
<dbReference type="Pfam" id="PF08242">
    <property type="entry name" value="Methyltransf_12"/>
    <property type="match status" value="1"/>
</dbReference>
<dbReference type="Gene3D" id="3.40.50.150">
    <property type="entry name" value="Vaccinia Virus protein VP39"/>
    <property type="match status" value="1"/>
</dbReference>
<dbReference type="eggNOG" id="COG2226">
    <property type="taxonomic scope" value="Bacteria"/>
</dbReference>
<dbReference type="GO" id="GO:0008168">
    <property type="term" value="F:methyltransferase activity"/>
    <property type="evidence" value="ECO:0007669"/>
    <property type="project" value="UniProtKB-KW"/>
</dbReference>
<dbReference type="RefSeq" id="WP_051758886.1">
    <property type="nucleotide sequence ID" value="NZ_CBCSJC010000003.1"/>
</dbReference>
<dbReference type="EMBL" id="JOTN01000004">
    <property type="protein sequence ID" value="KEK20271.1"/>
    <property type="molecule type" value="Genomic_DNA"/>
</dbReference>
<evidence type="ECO:0000313" key="2">
    <source>
        <dbReference type="EMBL" id="KEK20271.1"/>
    </source>
</evidence>
<dbReference type="SUPFAM" id="SSF53335">
    <property type="entry name" value="S-adenosyl-L-methionine-dependent methyltransferases"/>
    <property type="match status" value="1"/>
</dbReference>
<dbReference type="InterPro" id="IPR013217">
    <property type="entry name" value="Methyltransf_12"/>
</dbReference>
<keyword evidence="2" id="KW-0808">Transferase</keyword>
<dbReference type="InterPro" id="IPR029063">
    <property type="entry name" value="SAM-dependent_MTases_sf"/>
</dbReference>
<comment type="caution">
    <text evidence="2">The sequence shown here is derived from an EMBL/GenBank/DDBJ whole genome shotgun (WGS) entry which is preliminary data.</text>
</comment>
<sequence>MNEKFAFNSQMVQTYDKNTRVSVPTYDMLLAMIQSYFRAQLGEKEASLLMVGAGGGNELAAWGQSNPKWTFTGVDPSEKMLNMAKHKTLQLGLENRVKLIEGTIDNLPDTESKFDAASCILVLHFIEDMQEKLNLLKNIKNQLKPGAPFVLVSAYGDRESSELQDRINVWKTFYLDIGYERAKVDSMGKIIMNISFIPENQIESLLKESGFTNITRFYSTGLFAGWICHA</sequence>
<name>A0A073K139_9BACI</name>
<dbReference type="STRING" id="574376.BAMA_17690"/>
<dbReference type="Proteomes" id="UP000027822">
    <property type="component" value="Unassembled WGS sequence"/>
</dbReference>
<reference evidence="2 3" key="1">
    <citation type="submission" date="2014-06" db="EMBL/GenBank/DDBJ databases">
        <title>Draft genome sequence of Bacillus manliponensis JCM 15802 (MCCC 1A00708).</title>
        <authorList>
            <person name="Lai Q."/>
            <person name="Liu Y."/>
            <person name="Shao Z."/>
        </authorList>
    </citation>
    <scope>NUCLEOTIDE SEQUENCE [LARGE SCALE GENOMIC DNA]</scope>
    <source>
        <strain evidence="2 3">JCM 15802</strain>
    </source>
</reference>